<accession>A0ABQ7Z4G8</accession>
<evidence type="ECO:0000259" key="4">
    <source>
        <dbReference type="Pfam" id="PF09745"/>
    </source>
</evidence>
<name>A0ABQ7Z4G8_BRANA</name>
<comment type="similarity">
    <text evidence="1">Belongs to the NSRP1 family.</text>
</comment>
<comment type="caution">
    <text evidence="5">The sequence shown here is derived from an EMBL/GenBank/DDBJ whole genome shotgun (WGS) entry which is preliminary data.</text>
</comment>
<reference evidence="5 6" key="1">
    <citation type="submission" date="2021-05" db="EMBL/GenBank/DDBJ databases">
        <title>Genome Assembly of Synthetic Allotetraploid Brassica napus Reveals Homoeologous Exchanges between Subgenomes.</title>
        <authorList>
            <person name="Davis J.T."/>
        </authorList>
    </citation>
    <scope>NUCLEOTIDE SEQUENCE [LARGE SCALE GENOMIC DNA]</scope>
    <source>
        <strain evidence="6">cv. Da-Ae</strain>
        <tissue evidence="5">Seedling</tissue>
    </source>
</reference>
<organism evidence="5 6">
    <name type="scientific">Brassica napus</name>
    <name type="common">Rape</name>
    <dbReference type="NCBI Taxonomy" id="3708"/>
    <lineage>
        <taxon>Eukaryota</taxon>
        <taxon>Viridiplantae</taxon>
        <taxon>Streptophyta</taxon>
        <taxon>Embryophyta</taxon>
        <taxon>Tracheophyta</taxon>
        <taxon>Spermatophyta</taxon>
        <taxon>Magnoliopsida</taxon>
        <taxon>eudicotyledons</taxon>
        <taxon>Gunneridae</taxon>
        <taxon>Pentapetalae</taxon>
        <taxon>rosids</taxon>
        <taxon>malvids</taxon>
        <taxon>Brassicales</taxon>
        <taxon>Brassicaceae</taxon>
        <taxon>Brassiceae</taxon>
        <taxon>Brassica</taxon>
    </lineage>
</organism>
<evidence type="ECO:0000256" key="1">
    <source>
        <dbReference type="ARBA" id="ARBA00010126"/>
    </source>
</evidence>
<dbReference type="InterPro" id="IPR018612">
    <property type="entry name" value="NSRP1_N"/>
</dbReference>
<dbReference type="EMBL" id="JAGKQM010000016">
    <property type="protein sequence ID" value="KAH0875101.1"/>
    <property type="molecule type" value="Genomic_DNA"/>
</dbReference>
<dbReference type="PANTHER" id="PTHR30060:SF0">
    <property type="entry name" value="COILED-COIL PROTEIN (DUF2040)-RELATED"/>
    <property type="match status" value="1"/>
</dbReference>
<keyword evidence="6" id="KW-1185">Reference proteome</keyword>
<evidence type="ECO:0000256" key="3">
    <source>
        <dbReference type="SAM" id="MobiDB-lite"/>
    </source>
</evidence>
<feature type="domain" description="Nuclear speckle splicing regulatory protein 1 N-terminal" evidence="4">
    <location>
        <begin position="47"/>
        <end position="77"/>
    </location>
</feature>
<gene>
    <name evidence="5" type="ORF">HID58_072463</name>
</gene>
<feature type="region of interest" description="Disordered" evidence="3">
    <location>
        <begin position="1"/>
        <end position="37"/>
    </location>
</feature>
<keyword evidence="2" id="KW-0175">Coiled coil</keyword>
<proteinExistence type="inferred from homology"/>
<feature type="compositionally biased region" description="Basic and acidic residues" evidence="3">
    <location>
        <begin position="19"/>
        <end position="32"/>
    </location>
</feature>
<evidence type="ECO:0000256" key="2">
    <source>
        <dbReference type="ARBA" id="ARBA00023054"/>
    </source>
</evidence>
<dbReference type="Pfam" id="PF09745">
    <property type="entry name" value="NSRP1_N"/>
    <property type="match status" value="1"/>
</dbReference>
<protein>
    <recommendedName>
        <fullName evidence="4">Nuclear speckle splicing regulatory protein 1 N-terminal domain-containing protein</fullName>
    </recommendedName>
</protein>
<dbReference type="PANTHER" id="PTHR30060">
    <property type="entry name" value="INNER MEMBRANE PROTEIN"/>
    <property type="match status" value="1"/>
</dbReference>
<evidence type="ECO:0000313" key="5">
    <source>
        <dbReference type="EMBL" id="KAH0875101.1"/>
    </source>
</evidence>
<feature type="compositionally biased region" description="Basic and acidic residues" evidence="3">
    <location>
        <begin position="1"/>
        <end position="11"/>
    </location>
</feature>
<feature type="non-terminal residue" evidence="5">
    <location>
        <position position="1"/>
    </location>
</feature>
<evidence type="ECO:0000313" key="6">
    <source>
        <dbReference type="Proteomes" id="UP000824890"/>
    </source>
</evidence>
<dbReference type="Proteomes" id="UP000824890">
    <property type="component" value="Unassembled WGS sequence"/>
</dbReference>
<sequence>KSFCLHRDRNPDSGIPGDLKSDSDSSPDRDSRYGNYPPEATCGYSCKHKKTLEEDPSAFAFDEVYDDMKHRDIVPKLQDRQHLKDLVKGFQALRSILRMQSLLQLTQSV</sequence>